<reference evidence="5 6" key="1">
    <citation type="submission" date="2018-03" db="EMBL/GenBank/DDBJ databases">
        <title>Genomic Encyclopedia of Archaeal and Bacterial Type Strains, Phase II (KMG-II): from individual species to whole genera.</title>
        <authorList>
            <person name="Goeker M."/>
        </authorList>
    </citation>
    <scope>NUCLEOTIDE SEQUENCE [LARGE SCALE GENOMIC DNA]</scope>
    <source>
        <strain evidence="5 6">DSM 27929</strain>
    </source>
</reference>
<dbReference type="OrthoDB" id="1114670at2"/>
<name>A0A2T0WLG2_9BACT</name>
<dbReference type="PROSITE" id="PS50893">
    <property type="entry name" value="ABC_TRANSPORTER_2"/>
    <property type="match status" value="1"/>
</dbReference>
<accession>A0A2T0WLG2</accession>
<dbReference type="InterPro" id="IPR027417">
    <property type="entry name" value="P-loop_NTPase"/>
</dbReference>
<evidence type="ECO:0000256" key="2">
    <source>
        <dbReference type="ARBA" id="ARBA00022741"/>
    </source>
</evidence>
<comment type="caution">
    <text evidence="5">The sequence shown here is derived from an EMBL/GenBank/DDBJ whole genome shotgun (WGS) entry which is preliminary data.</text>
</comment>
<dbReference type="PANTHER" id="PTHR24220">
    <property type="entry name" value="IMPORT ATP-BINDING PROTEIN"/>
    <property type="match status" value="1"/>
</dbReference>
<dbReference type="EMBL" id="PVTR01000006">
    <property type="protein sequence ID" value="PRY87543.1"/>
    <property type="molecule type" value="Genomic_DNA"/>
</dbReference>
<dbReference type="AlphaFoldDB" id="A0A2T0WLG2"/>
<dbReference type="GO" id="GO:0005886">
    <property type="term" value="C:plasma membrane"/>
    <property type="evidence" value="ECO:0007669"/>
    <property type="project" value="TreeGrafter"/>
</dbReference>
<dbReference type="SMART" id="SM00382">
    <property type="entry name" value="AAA"/>
    <property type="match status" value="1"/>
</dbReference>
<dbReference type="InterPro" id="IPR017911">
    <property type="entry name" value="MacB-like_ATP-bd"/>
</dbReference>
<dbReference type="Gene3D" id="3.40.50.300">
    <property type="entry name" value="P-loop containing nucleotide triphosphate hydrolases"/>
    <property type="match status" value="1"/>
</dbReference>
<dbReference type="GO" id="GO:0016887">
    <property type="term" value="F:ATP hydrolysis activity"/>
    <property type="evidence" value="ECO:0007669"/>
    <property type="project" value="InterPro"/>
</dbReference>
<evidence type="ECO:0000256" key="1">
    <source>
        <dbReference type="ARBA" id="ARBA00022448"/>
    </source>
</evidence>
<keyword evidence="6" id="KW-1185">Reference proteome</keyword>
<dbReference type="Pfam" id="PF00005">
    <property type="entry name" value="ABC_tran"/>
    <property type="match status" value="1"/>
</dbReference>
<keyword evidence="1" id="KW-0813">Transport</keyword>
<keyword evidence="2" id="KW-0547">Nucleotide-binding</keyword>
<feature type="domain" description="ABC transporter" evidence="4">
    <location>
        <begin position="2"/>
        <end position="209"/>
    </location>
</feature>
<evidence type="ECO:0000313" key="5">
    <source>
        <dbReference type="EMBL" id="PRY87543.1"/>
    </source>
</evidence>
<gene>
    <name evidence="5" type="ORF">CLW00_106169</name>
</gene>
<organism evidence="5 6">
    <name type="scientific">Mongoliibacter ruber</name>
    <dbReference type="NCBI Taxonomy" id="1750599"/>
    <lineage>
        <taxon>Bacteria</taxon>
        <taxon>Pseudomonadati</taxon>
        <taxon>Bacteroidota</taxon>
        <taxon>Cytophagia</taxon>
        <taxon>Cytophagales</taxon>
        <taxon>Cyclobacteriaceae</taxon>
        <taxon>Mongoliibacter</taxon>
    </lineage>
</organism>
<sequence length="210" mass="22907">MLEAKNLEFYYQEKQKFNIPDINLAPGEQLLIIGKSGSGKTTVLNMLGGLLKPLNGEIHIDGTSLYSLKGAKLDKFRGKNIGIIFQKPHILSPLTVEENLKLANFFSGKPSEKIDGILKELGIYDKKKSKVTTLSEGEAQRVSIARALANSPKVILADEPTASLDDANAATVVKLLKEQAEKFNAALVIVTHDQRVKDHISNQITMGGLV</sequence>
<keyword evidence="3 5" id="KW-0067">ATP-binding</keyword>
<evidence type="ECO:0000313" key="6">
    <source>
        <dbReference type="Proteomes" id="UP000238157"/>
    </source>
</evidence>
<dbReference type="SUPFAM" id="SSF52540">
    <property type="entry name" value="P-loop containing nucleoside triphosphate hydrolases"/>
    <property type="match status" value="1"/>
</dbReference>
<evidence type="ECO:0000259" key="4">
    <source>
        <dbReference type="PROSITE" id="PS50893"/>
    </source>
</evidence>
<dbReference type="GO" id="GO:0005524">
    <property type="term" value="F:ATP binding"/>
    <property type="evidence" value="ECO:0007669"/>
    <property type="project" value="UniProtKB-KW"/>
</dbReference>
<evidence type="ECO:0000256" key="3">
    <source>
        <dbReference type="ARBA" id="ARBA00022840"/>
    </source>
</evidence>
<dbReference type="GO" id="GO:0022857">
    <property type="term" value="F:transmembrane transporter activity"/>
    <property type="evidence" value="ECO:0007669"/>
    <property type="project" value="TreeGrafter"/>
</dbReference>
<dbReference type="RefSeq" id="WP_106133830.1">
    <property type="nucleotide sequence ID" value="NZ_PVTR01000006.1"/>
</dbReference>
<protein>
    <submittedName>
        <fullName evidence="5">Putative ABC transport system ATP-binding protein</fullName>
    </submittedName>
</protein>
<dbReference type="InterPro" id="IPR015854">
    <property type="entry name" value="ABC_transpr_LolD-like"/>
</dbReference>
<dbReference type="Proteomes" id="UP000238157">
    <property type="component" value="Unassembled WGS sequence"/>
</dbReference>
<dbReference type="InterPro" id="IPR003593">
    <property type="entry name" value="AAA+_ATPase"/>
</dbReference>
<dbReference type="CDD" id="cd03255">
    <property type="entry name" value="ABC_MJ0796_LolCDE_FtsE"/>
    <property type="match status" value="1"/>
</dbReference>
<proteinExistence type="predicted"/>
<dbReference type="InterPro" id="IPR003439">
    <property type="entry name" value="ABC_transporter-like_ATP-bd"/>
</dbReference>